<evidence type="ECO:0000256" key="1">
    <source>
        <dbReference type="SAM" id="Phobius"/>
    </source>
</evidence>
<dbReference type="PANTHER" id="PTHR12461">
    <property type="entry name" value="HYPOXIA-INDUCIBLE FACTOR 1 ALPHA INHIBITOR-RELATED"/>
    <property type="match status" value="1"/>
</dbReference>
<evidence type="ECO:0000256" key="2">
    <source>
        <dbReference type="SAM" id="SignalP"/>
    </source>
</evidence>
<keyword evidence="1" id="KW-1133">Transmembrane helix</keyword>
<feature type="transmembrane region" description="Helical" evidence="1">
    <location>
        <begin position="550"/>
        <end position="573"/>
    </location>
</feature>
<dbReference type="PROSITE" id="PS51184">
    <property type="entry name" value="JMJC"/>
    <property type="match status" value="1"/>
</dbReference>
<dbReference type="PANTHER" id="PTHR12461:SF83">
    <property type="entry name" value="JMJC DOMAIN-CONTAINING PROTEIN"/>
    <property type="match status" value="1"/>
</dbReference>
<feature type="domain" description="JmjC" evidence="3">
    <location>
        <begin position="316"/>
        <end position="488"/>
    </location>
</feature>
<gene>
    <name evidence="4" type="ORF">TSPI_07321</name>
</gene>
<keyword evidence="5" id="KW-1185">Reference proteome</keyword>
<keyword evidence="1" id="KW-0812">Transmembrane</keyword>
<keyword evidence="2" id="KW-0732">Signal</keyword>
<name>A0ABR3KKM9_TRISP</name>
<evidence type="ECO:0000313" key="5">
    <source>
        <dbReference type="Proteomes" id="UP001558632"/>
    </source>
</evidence>
<dbReference type="Proteomes" id="UP001558632">
    <property type="component" value="Unassembled WGS sequence"/>
</dbReference>
<proteinExistence type="predicted"/>
<dbReference type="Pfam" id="PF13621">
    <property type="entry name" value="Cupin_8"/>
    <property type="match status" value="1"/>
</dbReference>
<accession>A0ABR3KKM9</accession>
<feature type="chain" id="PRO_5047404388" evidence="2">
    <location>
        <begin position="16"/>
        <end position="620"/>
    </location>
</feature>
<dbReference type="InterPro" id="IPR014710">
    <property type="entry name" value="RmlC-like_jellyroll"/>
</dbReference>
<evidence type="ECO:0000313" key="4">
    <source>
        <dbReference type="EMBL" id="KAL1240213.1"/>
    </source>
</evidence>
<dbReference type="SUPFAM" id="SSF51197">
    <property type="entry name" value="Clavaminate synthase-like"/>
    <property type="match status" value="1"/>
</dbReference>
<protein>
    <submittedName>
        <fullName evidence="4">Bifunctional peptidase and (3S)-lysyl hydroxylase Jmjd7</fullName>
    </submittedName>
</protein>
<dbReference type="SMART" id="SM00558">
    <property type="entry name" value="JmjC"/>
    <property type="match status" value="1"/>
</dbReference>
<dbReference type="InterPro" id="IPR041667">
    <property type="entry name" value="Cupin_8"/>
</dbReference>
<reference evidence="4 5" key="1">
    <citation type="submission" date="2024-07" db="EMBL/GenBank/DDBJ databases">
        <title>Enhanced genomic and transcriptomic resources for Trichinella pseudospiralis and T. spiralis underpin the discovery of pronounced molecular differences between stages and species.</title>
        <authorList>
            <person name="Pasi K.K."/>
            <person name="La Rosa G."/>
            <person name="Gomez-Morales M.A."/>
            <person name="Tosini F."/>
            <person name="Sumanam S."/>
            <person name="Young N.D."/>
            <person name="Chang B.C."/>
            <person name="Robin G.B."/>
        </authorList>
    </citation>
    <scope>NUCLEOTIDE SEQUENCE [LARGE SCALE GENOMIC DNA]</scope>
    <source>
        <strain evidence="4">ISS534</strain>
    </source>
</reference>
<sequence>MIWLIAPFCITCSFSDLLCHNFDPPCDISLSKLTANLSQAWKHVQSVKFYRFTLDDFMQNGGNGIIDIDPPLRFVKNCGPAIVIPKMCRENFVEFINNICGTFLTENGDLNATGKRIEALKKNLHNVENKTVTLHQLNRQCASPDLKYFFYSGICRTGEENCYKDNFSSECATQENTFFPLERCEETDKLPNKQQFISDYLFRSKPVIFRKAVHHWHAFRKWTWDFFMQSYGDVNVHVKLSPTVEFEGVEKKTLWNSANFTIPAAIQQALDNADLVTVRPAGVEMKFKDFLNLMNETTNTTNKLFAYLEYTSMRSYFAGLENDVNEMPFVKNMLNLNHLNIWMSDGNTLGKLHFDEYDNFLCQIRGKKQLILFDPHQSYRLYEGHILEAMFTYRNGTFHRDRLLKSTSMTMSPVDITLPDFEKFPHAKNAVPLNCTISEGDVLFLPSFWWHEVQSYPSEVEHQNIAVNFWYEPFWKKEFPCRFYMWIYEKPKLKIKLPPGASFVDEEQSVLHSVTLCLPKRFLGKPGSSRRGHSIFYSERSVSTFMMKKLIVALKIAVWCVFVINNLMVVWMLSNDCNEKFAHLSNFTKIFNAEMRKTDTYLNALTQILENLNVSSEMCF</sequence>
<evidence type="ECO:0000259" key="3">
    <source>
        <dbReference type="PROSITE" id="PS51184"/>
    </source>
</evidence>
<dbReference type="InterPro" id="IPR003347">
    <property type="entry name" value="JmjC_dom"/>
</dbReference>
<dbReference type="EMBL" id="JBEUSY010000258">
    <property type="protein sequence ID" value="KAL1240213.1"/>
    <property type="molecule type" value="Genomic_DNA"/>
</dbReference>
<organism evidence="4 5">
    <name type="scientific">Trichinella spiralis</name>
    <name type="common">Trichina worm</name>
    <dbReference type="NCBI Taxonomy" id="6334"/>
    <lineage>
        <taxon>Eukaryota</taxon>
        <taxon>Metazoa</taxon>
        <taxon>Ecdysozoa</taxon>
        <taxon>Nematoda</taxon>
        <taxon>Enoplea</taxon>
        <taxon>Dorylaimia</taxon>
        <taxon>Trichinellida</taxon>
        <taxon>Trichinellidae</taxon>
        <taxon>Trichinella</taxon>
    </lineage>
</organism>
<comment type="caution">
    <text evidence="4">The sequence shown here is derived from an EMBL/GenBank/DDBJ whole genome shotgun (WGS) entry which is preliminary data.</text>
</comment>
<dbReference type="Gene3D" id="2.60.120.10">
    <property type="entry name" value="Jelly Rolls"/>
    <property type="match status" value="1"/>
</dbReference>
<keyword evidence="1" id="KW-0472">Membrane</keyword>
<feature type="signal peptide" evidence="2">
    <location>
        <begin position="1"/>
        <end position="15"/>
    </location>
</feature>